<dbReference type="GO" id="GO:0003677">
    <property type="term" value="F:DNA binding"/>
    <property type="evidence" value="ECO:0007669"/>
    <property type="project" value="TreeGrafter"/>
</dbReference>
<dbReference type="Pfam" id="PF07531">
    <property type="entry name" value="TAFH"/>
    <property type="match status" value="1"/>
</dbReference>
<dbReference type="PANTHER" id="PTHR15138:SF14">
    <property type="entry name" value="TRANSCRIPTION INITIATION FACTOR TFIID SUBUNIT 4"/>
    <property type="match status" value="1"/>
</dbReference>
<comment type="subcellular location">
    <subcellularLocation>
        <location evidence="1">Nucleus</location>
    </subcellularLocation>
</comment>
<keyword evidence="4" id="KW-0539">Nucleus</keyword>
<dbReference type="InterPro" id="IPR003894">
    <property type="entry name" value="TAFH_NHR1"/>
</dbReference>
<sequence>MADSQHQSAPSGPKFLVPGLGERSISQLQAQQTQQPQQIQVAISQSEQQSRLQAQIEQDVHKCARLFKVLIHILQKKSPQFATLVRELIICVIYGPIRPEEFIIKLEEMLHSQAQPNLLPFLQKTLPFLRSALQSGQVTIDGLDGTASQSEMPTGVRVQEPIVSSSAECQPPHNIANNRRLGLGTPSYGGMVSINSLDYDLLKEICANLVESPSNRQSNVVAQNKFLKFPLINKKCYAIFLNELNFGHYEYVEISKTPAIGKKIEEFPGKFIDKLSNDLKLEYLLIEEFSLAEKAEFIHSKEFLSLSSDVVVFSILEELRYFPTWHFKNLVAKEVAIDTTISNPTCDYQEIEADDLHFNDIEARTNPYIEKFEFQIFDTLVFHKDGWKLMLTDFSKCLPNLQILTYEQSWFFPYEHREPDDDEDDFSYYFDCLFIILTHYFDAFEYCRQADFDINLIFENECELTWDDLESSIEDIFPSPTITQVNVTKDKVKIYLTQEIMKGKIFKATFELTRKPINAEMLMEA</sequence>
<dbReference type="InterPro" id="IPR045144">
    <property type="entry name" value="TAF4"/>
</dbReference>
<reference evidence="7" key="1">
    <citation type="submission" date="2022-11" db="UniProtKB">
        <authorList>
            <consortium name="WormBaseParasite"/>
        </authorList>
    </citation>
    <scope>IDENTIFICATION</scope>
</reference>
<dbReference type="SMART" id="SM00549">
    <property type="entry name" value="TAFH"/>
    <property type="match status" value="1"/>
</dbReference>
<proteinExistence type="predicted"/>
<keyword evidence="6" id="KW-1185">Reference proteome</keyword>
<dbReference type="Gene3D" id="1.20.120.1110">
    <property type="entry name" value="TAFH/NHR1 domain"/>
    <property type="match status" value="1"/>
</dbReference>
<dbReference type="WBParaSite" id="ACRNAN_scaffold790.g24151.t1">
    <property type="protein sequence ID" value="ACRNAN_scaffold790.g24151.t1"/>
    <property type="gene ID" value="ACRNAN_scaffold790.g24151"/>
</dbReference>
<organism evidence="6 7">
    <name type="scientific">Acrobeloides nanus</name>
    <dbReference type="NCBI Taxonomy" id="290746"/>
    <lineage>
        <taxon>Eukaryota</taxon>
        <taxon>Metazoa</taxon>
        <taxon>Ecdysozoa</taxon>
        <taxon>Nematoda</taxon>
        <taxon>Chromadorea</taxon>
        <taxon>Rhabditida</taxon>
        <taxon>Tylenchina</taxon>
        <taxon>Cephalobomorpha</taxon>
        <taxon>Cephaloboidea</taxon>
        <taxon>Cephalobidae</taxon>
        <taxon>Acrobeloides</taxon>
    </lineage>
</organism>
<evidence type="ECO:0000313" key="6">
    <source>
        <dbReference type="Proteomes" id="UP000887540"/>
    </source>
</evidence>
<accession>A0A914EGC7</accession>
<evidence type="ECO:0000259" key="5">
    <source>
        <dbReference type="PROSITE" id="PS51119"/>
    </source>
</evidence>
<dbReference type="GO" id="GO:0006367">
    <property type="term" value="P:transcription initiation at RNA polymerase II promoter"/>
    <property type="evidence" value="ECO:0007669"/>
    <property type="project" value="TreeGrafter"/>
</dbReference>
<evidence type="ECO:0000313" key="7">
    <source>
        <dbReference type="WBParaSite" id="ACRNAN_scaffold790.g24151.t1"/>
    </source>
</evidence>
<keyword evidence="2" id="KW-0805">Transcription regulation</keyword>
<feature type="domain" description="TAFH" evidence="5">
    <location>
        <begin position="57"/>
        <end position="152"/>
    </location>
</feature>
<dbReference type="GO" id="GO:0005669">
    <property type="term" value="C:transcription factor TFIID complex"/>
    <property type="evidence" value="ECO:0007669"/>
    <property type="project" value="InterPro"/>
</dbReference>
<dbReference type="PROSITE" id="PS51119">
    <property type="entry name" value="TAFH"/>
    <property type="match status" value="1"/>
</dbReference>
<dbReference type="PANTHER" id="PTHR15138">
    <property type="entry name" value="TRANSCRIPTION INITIATION FACTOR TFIID SUBUNIT 4"/>
    <property type="match status" value="1"/>
</dbReference>
<keyword evidence="3" id="KW-0804">Transcription</keyword>
<dbReference type="GO" id="GO:0016251">
    <property type="term" value="F:RNA polymerase II general transcription initiation factor activity"/>
    <property type="evidence" value="ECO:0007669"/>
    <property type="project" value="TreeGrafter"/>
</dbReference>
<name>A0A914EGC7_9BILA</name>
<evidence type="ECO:0000256" key="1">
    <source>
        <dbReference type="ARBA" id="ARBA00004123"/>
    </source>
</evidence>
<dbReference type="SUPFAM" id="SSF158553">
    <property type="entry name" value="TAFH domain-like"/>
    <property type="match status" value="1"/>
</dbReference>
<dbReference type="AlphaFoldDB" id="A0A914EGC7"/>
<dbReference type="Proteomes" id="UP000887540">
    <property type="component" value="Unplaced"/>
</dbReference>
<protein>
    <submittedName>
        <fullName evidence="7">TAFH domain-containing protein</fullName>
    </submittedName>
</protein>
<evidence type="ECO:0000256" key="2">
    <source>
        <dbReference type="ARBA" id="ARBA00023015"/>
    </source>
</evidence>
<evidence type="ECO:0000256" key="3">
    <source>
        <dbReference type="ARBA" id="ARBA00023163"/>
    </source>
</evidence>
<evidence type="ECO:0000256" key="4">
    <source>
        <dbReference type="ARBA" id="ARBA00023242"/>
    </source>
</evidence>
<dbReference type="InterPro" id="IPR037249">
    <property type="entry name" value="TAFH/NHR1_dom_sf"/>
</dbReference>